<feature type="region of interest" description="Disordered" evidence="1">
    <location>
        <begin position="404"/>
        <end position="455"/>
    </location>
</feature>
<dbReference type="SMART" id="SM01008">
    <property type="entry name" value="Ald_Xan_dh_C"/>
    <property type="match status" value="1"/>
</dbReference>
<dbReference type="InterPro" id="IPR052516">
    <property type="entry name" value="N-heterocyclic_Hydroxylase"/>
</dbReference>
<accession>A0A4Q5ISW0</accession>
<evidence type="ECO:0000259" key="2">
    <source>
        <dbReference type="SMART" id="SM01008"/>
    </source>
</evidence>
<proteinExistence type="predicted"/>
<dbReference type="RefSeq" id="WP_129989686.1">
    <property type="nucleotide sequence ID" value="NZ_SDPU01000037.1"/>
</dbReference>
<dbReference type="Pfam" id="PF20256">
    <property type="entry name" value="MoCoBD_2"/>
    <property type="match status" value="2"/>
</dbReference>
<dbReference type="PANTHER" id="PTHR47495:SF1">
    <property type="entry name" value="BLL3820 PROTEIN"/>
    <property type="match status" value="1"/>
</dbReference>
<dbReference type="InterPro" id="IPR008274">
    <property type="entry name" value="AldOxase/xan_DH_MoCoBD1"/>
</dbReference>
<name>A0A4Q5ISW0_9ACTN</name>
<dbReference type="EMBL" id="SDPU01000037">
    <property type="protein sequence ID" value="RYU08847.1"/>
    <property type="molecule type" value="Genomic_DNA"/>
</dbReference>
<dbReference type="GO" id="GO:0016491">
    <property type="term" value="F:oxidoreductase activity"/>
    <property type="evidence" value="ECO:0007669"/>
    <property type="project" value="InterPro"/>
</dbReference>
<comment type="caution">
    <text evidence="3">The sequence shown here is derived from an EMBL/GenBank/DDBJ whole genome shotgun (WGS) entry which is preliminary data.</text>
</comment>
<dbReference type="InterPro" id="IPR000674">
    <property type="entry name" value="Ald_Oxase/Xan_DH_a/b"/>
</dbReference>
<dbReference type="PANTHER" id="PTHR47495">
    <property type="entry name" value="ALDEHYDE DEHYDROGENASE"/>
    <property type="match status" value="1"/>
</dbReference>
<dbReference type="Gene3D" id="3.90.1170.50">
    <property type="entry name" value="Aldehyde oxidase/xanthine dehydrogenase, a/b hammerhead"/>
    <property type="match status" value="1"/>
</dbReference>
<dbReference type="PIRSF" id="PIRSF036389">
    <property type="entry name" value="IOR_B"/>
    <property type="match status" value="1"/>
</dbReference>
<feature type="domain" description="Aldehyde oxidase/xanthine dehydrogenase a/b hammerhead" evidence="2">
    <location>
        <begin position="164"/>
        <end position="240"/>
    </location>
</feature>
<dbReference type="InterPro" id="IPR037165">
    <property type="entry name" value="AldOxase/xan_DH_Mopterin-bd_sf"/>
</dbReference>
<organism evidence="3 4">
    <name type="scientific">Nocardioides iriomotensis</name>
    <dbReference type="NCBI Taxonomy" id="715784"/>
    <lineage>
        <taxon>Bacteria</taxon>
        <taxon>Bacillati</taxon>
        <taxon>Actinomycetota</taxon>
        <taxon>Actinomycetes</taxon>
        <taxon>Propionibacteriales</taxon>
        <taxon>Nocardioidaceae</taxon>
        <taxon>Nocardioides</taxon>
    </lineage>
</organism>
<sequence length="690" mass="73220">MTTTEPLRTVDVPPHVADNPRLGQWISFPDDLSPDAVGVRIGKVELGQGIVTALAQVAADALALPVAQVRMLNAHTGLGPDEGLTAGSLSMVQAGPALRYVGAVVRDLVARVADDHPGASFVDVARTLDPATDLATWEPRTDQPPVRRVVGTDLPRLDLPDKVLGRPRYLADLRPAGLRYGRALRPPSFGATLVDVDAAKVEGLQLVRDGSFVGVVAATEAEADAALVRLREATTWDERDLLPDEHDLTTFLKAGPHDDIPVLDEPDAPAPTHTATYTRPFLAHASIAPSCGLARWSDDGTTVHVWSHSQGIHNLRAAIATSLGLDAAAVTVEHVENAGCYGHNAADDAAFDAVLLARSVPGTAVQVRWSRRDELAWGPLASAMVADLSATLAGGRVTGWRHDVWSQGHSSRPGYGGGTPGLLAGQHRADPDPSPAAGDPPPDRGGGTTRNAVPIYDVGPRSIAGHRLSASPLRTSAMRALGAYLNVFAIECFMDELAEQAGTDPVDFRLAHLADERARAVIERARDGSGWGTPLPDETGRGIGFARYKDRGAWCAVVAEVTVDHEVRVRRLTIAVDVGLAVSPDGVRNQIEGGATQATSWTTRERVRFDRRRVTSDDWETYPILRFSEAPLVDVHVIDRPDQPSLGAGEAAQGPTAAAIANAVHAALGVRVRDLPLTADAVVRAIEQAE</sequence>
<dbReference type="InterPro" id="IPR046867">
    <property type="entry name" value="AldOxase/xan_DH_MoCoBD2"/>
</dbReference>
<evidence type="ECO:0000313" key="3">
    <source>
        <dbReference type="EMBL" id="RYU08847.1"/>
    </source>
</evidence>
<dbReference type="InterPro" id="IPR012368">
    <property type="entry name" value="OxRdtase_Mopterin-bd_su_IorB"/>
</dbReference>
<gene>
    <name evidence="3" type="ORF">ETU37_22560</name>
</gene>
<dbReference type="AlphaFoldDB" id="A0A4Q5ISW0"/>
<dbReference type="SUPFAM" id="SSF56003">
    <property type="entry name" value="Molybdenum cofactor-binding domain"/>
    <property type="match status" value="2"/>
</dbReference>
<dbReference type="Proteomes" id="UP000291189">
    <property type="component" value="Unassembled WGS sequence"/>
</dbReference>
<dbReference type="Gene3D" id="3.30.365.10">
    <property type="entry name" value="Aldehyde oxidase/xanthine dehydrogenase, molybdopterin binding domain"/>
    <property type="match status" value="3"/>
</dbReference>
<evidence type="ECO:0000313" key="4">
    <source>
        <dbReference type="Proteomes" id="UP000291189"/>
    </source>
</evidence>
<protein>
    <submittedName>
        <fullName evidence="3">Xanthine dehydrogenase family protein molybdopterin-binding subunit</fullName>
    </submittedName>
</protein>
<dbReference type="OrthoDB" id="9767994at2"/>
<keyword evidence="4" id="KW-1185">Reference proteome</keyword>
<evidence type="ECO:0000256" key="1">
    <source>
        <dbReference type="SAM" id="MobiDB-lite"/>
    </source>
</evidence>
<dbReference type="Pfam" id="PF02738">
    <property type="entry name" value="MoCoBD_1"/>
    <property type="match status" value="2"/>
</dbReference>
<reference evidence="3 4" key="1">
    <citation type="submission" date="2019-01" db="EMBL/GenBank/DDBJ databases">
        <title>Nocardioides guangzhouensis sp. nov., an actinobacterium isolated from soil.</title>
        <authorList>
            <person name="Fu Y."/>
            <person name="Cai Y."/>
            <person name="Lin Z."/>
            <person name="Chen P."/>
        </authorList>
    </citation>
    <scope>NUCLEOTIDE SEQUENCE [LARGE SCALE GENOMIC DNA]</scope>
    <source>
        <strain evidence="3 4">NBRC 105384</strain>
    </source>
</reference>